<reference evidence="1" key="1">
    <citation type="submission" date="2017-04" db="EMBL/GenBank/DDBJ databases">
        <authorList>
            <person name="Varghese N."/>
            <person name="Submissions S."/>
        </authorList>
    </citation>
    <scope>NUCLEOTIDE SEQUENCE</scope>
    <source>
        <strain evidence="1">WTE2008</strain>
    </source>
</reference>
<proteinExistence type="predicted"/>
<organism evidence="1 2">
    <name type="scientific">Aristaeella lactis</name>
    <dbReference type="NCBI Taxonomy" id="3046383"/>
    <lineage>
        <taxon>Bacteria</taxon>
        <taxon>Bacillati</taxon>
        <taxon>Bacillota</taxon>
        <taxon>Clostridia</taxon>
        <taxon>Eubacteriales</taxon>
        <taxon>Aristaeellaceae</taxon>
        <taxon>Aristaeella</taxon>
    </lineage>
</organism>
<accession>A0AC61PI98</accession>
<evidence type="ECO:0000313" key="2">
    <source>
        <dbReference type="Proteomes" id="UP000192328"/>
    </source>
</evidence>
<protein>
    <submittedName>
        <fullName evidence="1">Transcriptional regulator, ArgR family</fullName>
    </submittedName>
</protein>
<evidence type="ECO:0000313" key="1">
    <source>
        <dbReference type="EMBL" id="SMC38858.1"/>
    </source>
</evidence>
<sequence length="150" mass="16477">MKSKRQNEILDIISSKDIETQEELASVLRSLGYKVTQATVSRDIRELRLIKVTAGDGGFKYAKPEKHEIAVSERLTRILNDSLISVDSSGNIIVIKTLSGSANVAAEALDNLGWPEILGTIAGDNTVFMVVGDHSDTEEITNRIRKLTDH</sequence>
<name>A0AC61PI98_9FIRM</name>
<keyword evidence="2" id="KW-1185">Reference proteome</keyword>
<comment type="caution">
    <text evidence="1">The sequence shown here is derived from an EMBL/GenBank/DDBJ whole genome shotgun (WGS) entry which is preliminary data.</text>
</comment>
<dbReference type="EMBL" id="FWXZ01000001">
    <property type="protein sequence ID" value="SMC38858.1"/>
    <property type="molecule type" value="Genomic_DNA"/>
</dbReference>
<dbReference type="Proteomes" id="UP000192328">
    <property type="component" value="Unassembled WGS sequence"/>
</dbReference>
<gene>
    <name evidence="1" type="ORF">SAMN06297397_0523</name>
</gene>